<accession>A0A1L9RFM3</accession>
<sequence>MTPMFRSPCCLVCGAVVVQGKWDYIFSEKLDWETQWEEQKHKGLLFCKASEVEDRYFTKKCKNQWTGLYRLIIYNEIEGIYQISGIAQSTTCRNDYFYVPSNKGVAALGSYKRKPEEKDGVVSVPVTKTHCDPSDVQAITGLPIHMHCWSFIKLVIGPSEEQNLECLALVLYARFRDLKFGTMQDQNHGHDGEDPLRIPLVAKTIHTSRQRRKKGIEKRTSKKVPSRLSYLPLEVLYTILDMLSCLDISPLFQVVDLAVPDRYWQSRAPRSLIFELDDIKTTEECDWEYLCLQMEHLIQDSSTATSGPLERLRLALRGRRRMISILQETKASFLKHLNVTDR</sequence>
<dbReference type="AlphaFoldDB" id="A0A1L9RFM3"/>
<keyword evidence="2" id="KW-1185">Reference proteome</keyword>
<name>A0A1L9RFM3_ASPWE</name>
<reference evidence="2" key="1">
    <citation type="journal article" date="2017" name="Genome Biol.">
        <title>Comparative genomics reveals high biological diversity and specific adaptations in the industrially and medically important fungal genus Aspergillus.</title>
        <authorList>
            <person name="de Vries R.P."/>
            <person name="Riley R."/>
            <person name="Wiebenga A."/>
            <person name="Aguilar-Osorio G."/>
            <person name="Amillis S."/>
            <person name="Uchima C.A."/>
            <person name="Anderluh G."/>
            <person name="Asadollahi M."/>
            <person name="Askin M."/>
            <person name="Barry K."/>
            <person name="Battaglia E."/>
            <person name="Bayram O."/>
            <person name="Benocci T."/>
            <person name="Braus-Stromeyer S.A."/>
            <person name="Caldana C."/>
            <person name="Canovas D."/>
            <person name="Cerqueira G.C."/>
            <person name="Chen F."/>
            <person name="Chen W."/>
            <person name="Choi C."/>
            <person name="Clum A."/>
            <person name="Dos Santos R.A."/>
            <person name="Damasio A.R."/>
            <person name="Diallinas G."/>
            <person name="Emri T."/>
            <person name="Fekete E."/>
            <person name="Flipphi M."/>
            <person name="Freyberg S."/>
            <person name="Gallo A."/>
            <person name="Gournas C."/>
            <person name="Habgood R."/>
            <person name="Hainaut M."/>
            <person name="Harispe M.L."/>
            <person name="Henrissat B."/>
            <person name="Hilden K.S."/>
            <person name="Hope R."/>
            <person name="Hossain A."/>
            <person name="Karabika E."/>
            <person name="Karaffa L."/>
            <person name="Karanyi Z."/>
            <person name="Krasevec N."/>
            <person name="Kuo A."/>
            <person name="Kusch H."/>
            <person name="LaButti K."/>
            <person name="Lagendijk E.L."/>
            <person name="Lapidus A."/>
            <person name="Levasseur A."/>
            <person name="Lindquist E."/>
            <person name="Lipzen A."/>
            <person name="Logrieco A.F."/>
            <person name="MacCabe A."/>
            <person name="Maekelae M.R."/>
            <person name="Malavazi I."/>
            <person name="Melin P."/>
            <person name="Meyer V."/>
            <person name="Mielnichuk N."/>
            <person name="Miskei M."/>
            <person name="Molnar A.P."/>
            <person name="Mule G."/>
            <person name="Ngan C.Y."/>
            <person name="Orejas M."/>
            <person name="Orosz E."/>
            <person name="Ouedraogo J.P."/>
            <person name="Overkamp K.M."/>
            <person name="Park H.-S."/>
            <person name="Perrone G."/>
            <person name="Piumi F."/>
            <person name="Punt P.J."/>
            <person name="Ram A.F."/>
            <person name="Ramon A."/>
            <person name="Rauscher S."/>
            <person name="Record E."/>
            <person name="Riano-Pachon D.M."/>
            <person name="Robert V."/>
            <person name="Roehrig J."/>
            <person name="Ruller R."/>
            <person name="Salamov A."/>
            <person name="Salih N.S."/>
            <person name="Samson R.A."/>
            <person name="Sandor E."/>
            <person name="Sanguinetti M."/>
            <person name="Schuetze T."/>
            <person name="Sepcic K."/>
            <person name="Shelest E."/>
            <person name="Sherlock G."/>
            <person name="Sophianopoulou V."/>
            <person name="Squina F.M."/>
            <person name="Sun H."/>
            <person name="Susca A."/>
            <person name="Todd R.B."/>
            <person name="Tsang A."/>
            <person name="Unkles S.E."/>
            <person name="van de Wiele N."/>
            <person name="van Rossen-Uffink D."/>
            <person name="Oliveira J.V."/>
            <person name="Vesth T.C."/>
            <person name="Visser J."/>
            <person name="Yu J.-H."/>
            <person name="Zhou M."/>
            <person name="Andersen M.R."/>
            <person name="Archer D.B."/>
            <person name="Baker S.E."/>
            <person name="Benoit I."/>
            <person name="Brakhage A.A."/>
            <person name="Braus G.H."/>
            <person name="Fischer R."/>
            <person name="Frisvad J.C."/>
            <person name="Goldman G.H."/>
            <person name="Houbraken J."/>
            <person name="Oakley B."/>
            <person name="Pocsi I."/>
            <person name="Scazzocchio C."/>
            <person name="Seiboth B."/>
            <person name="vanKuyk P.A."/>
            <person name="Wortman J."/>
            <person name="Dyer P.S."/>
            <person name="Grigoriev I.V."/>
        </authorList>
    </citation>
    <scope>NUCLEOTIDE SEQUENCE [LARGE SCALE GENOMIC DNA]</scope>
    <source>
        <strain evidence="2">DTO 134E9</strain>
    </source>
</reference>
<gene>
    <name evidence="1" type="ORF">ASPWEDRAFT_173158</name>
</gene>
<dbReference type="OrthoDB" id="4381838at2759"/>
<dbReference type="Proteomes" id="UP000184383">
    <property type="component" value="Unassembled WGS sequence"/>
</dbReference>
<dbReference type="EMBL" id="KV878213">
    <property type="protein sequence ID" value="OJJ33721.1"/>
    <property type="molecule type" value="Genomic_DNA"/>
</dbReference>
<evidence type="ECO:0000313" key="1">
    <source>
        <dbReference type="EMBL" id="OJJ33721.1"/>
    </source>
</evidence>
<evidence type="ECO:0008006" key="3">
    <source>
        <dbReference type="Google" id="ProtNLM"/>
    </source>
</evidence>
<dbReference type="GeneID" id="63746878"/>
<evidence type="ECO:0000313" key="2">
    <source>
        <dbReference type="Proteomes" id="UP000184383"/>
    </source>
</evidence>
<dbReference type="RefSeq" id="XP_040687397.1">
    <property type="nucleotide sequence ID" value="XM_040831030.1"/>
</dbReference>
<protein>
    <recommendedName>
        <fullName evidence="3">F-box domain-containing protein</fullName>
    </recommendedName>
</protein>
<proteinExistence type="predicted"/>
<organism evidence="1 2">
    <name type="scientific">Aspergillus wentii DTO 134E9</name>
    <dbReference type="NCBI Taxonomy" id="1073089"/>
    <lineage>
        <taxon>Eukaryota</taxon>
        <taxon>Fungi</taxon>
        <taxon>Dikarya</taxon>
        <taxon>Ascomycota</taxon>
        <taxon>Pezizomycotina</taxon>
        <taxon>Eurotiomycetes</taxon>
        <taxon>Eurotiomycetidae</taxon>
        <taxon>Eurotiales</taxon>
        <taxon>Aspergillaceae</taxon>
        <taxon>Aspergillus</taxon>
        <taxon>Aspergillus subgen. Cremei</taxon>
    </lineage>
</organism>
<dbReference type="VEuPathDB" id="FungiDB:ASPWEDRAFT_173158"/>